<feature type="non-terminal residue" evidence="1">
    <location>
        <position position="1"/>
    </location>
</feature>
<protein>
    <submittedName>
        <fullName evidence="1">Uncharacterized protein</fullName>
    </submittedName>
</protein>
<accession>A0ACB9WMQ5</accession>
<dbReference type="EMBL" id="CM043798">
    <property type="protein sequence ID" value="KAI4814600.1"/>
    <property type="molecule type" value="Genomic_DNA"/>
</dbReference>
<evidence type="ECO:0000313" key="2">
    <source>
        <dbReference type="Proteomes" id="UP001057452"/>
    </source>
</evidence>
<evidence type="ECO:0000313" key="1">
    <source>
        <dbReference type="EMBL" id="KAI4814600.1"/>
    </source>
</evidence>
<proteinExistence type="predicted"/>
<sequence length="72" mass="8206">LWSTEVFQEHNGIWLRCNELSCAGGPMKVESVKQTDLALRLADGSQLKREPCYWCQNFVQAVDDPVQPDVVR</sequence>
<keyword evidence="2" id="KW-1185">Reference proteome</keyword>
<feature type="non-terminal residue" evidence="1">
    <location>
        <position position="72"/>
    </location>
</feature>
<comment type="caution">
    <text evidence="1">The sequence shown here is derived from an EMBL/GenBank/DDBJ whole genome shotgun (WGS) entry which is preliminary data.</text>
</comment>
<organism evidence="1 2">
    <name type="scientific">Chaenocephalus aceratus</name>
    <name type="common">Blackfin icefish</name>
    <name type="synonym">Chaenichthys aceratus</name>
    <dbReference type="NCBI Taxonomy" id="36190"/>
    <lineage>
        <taxon>Eukaryota</taxon>
        <taxon>Metazoa</taxon>
        <taxon>Chordata</taxon>
        <taxon>Craniata</taxon>
        <taxon>Vertebrata</taxon>
        <taxon>Euteleostomi</taxon>
        <taxon>Actinopterygii</taxon>
        <taxon>Neopterygii</taxon>
        <taxon>Teleostei</taxon>
        <taxon>Neoteleostei</taxon>
        <taxon>Acanthomorphata</taxon>
        <taxon>Eupercaria</taxon>
        <taxon>Perciformes</taxon>
        <taxon>Notothenioidei</taxon>
        <taxon>Channichthyidae</taxon>
        <taxon>Chaenocephalus</taxon>
    </lineage>
</organism>
<name>A0ACB9WMQ5_CHAAC</name>
<reference evidence="1" key="1">
    <citation type="submission" date="2022-05" db="EMBL/GenBank/DDBJ databases">
        <title>Chromosome-level genome of Chaenocephalus aceratus.</title>
        <authorList>
            <person name="Park H."/>
        </authorList>
    </citation>
    <scope>NUCLEOTIDE SEQUENCE</scope>
    <source>
        <strain evidence="1">KU_202001</strain>
    </source>
</reference>
<dbReference type="Proteomes" id="UP001057452">
    <property type="component" value="Chromosome 14"/>
</dbReference>
<gene>
    <name evidence="1" type="ORF">KUCAC02_003789</name>
</gene>